<accession>A0AAP0MXK4</accession>
<evidence type="ECO:0000313" key="2">
    <source>
        <dbReference type="EMBL" id="KAK9228947.1"/>
    </source>
</evidence>
<dbReference type="Proteomes" id="UP001428341">
    <property type="component" value="Unassembled WGS sequence"/>
</dbReference>
<keyword evidence="3" id="KW-1185">Reference proteome</keyword>
<feature type="compositionally biased region" description="Low complexity" evidence="1">
    <location>
        <begin position="65"/>
        <end position="97"/>
    </location>
</feature>
<proteinExistence type="predicted"/>
<reference evidence="2 3" key="1">
    <citation type="submission" date="2024-05" db="EMBL/GenBank/DDBJ databases">
        <title>Haplotype-resolved chromosome-level genome assembly of Huyou (Citrus changshanensis).</title>
        <authorList>
            <person name="Miao C."/>
            <person name="Chen W."/>
            <person name="Wu Y."/>
            <person name="Wang L."/>
            <person name="Zhao S."/>
            <person name="Grierson D."/>
            <person name="Xu C."/>
            <person name="Chen K."/>
        </authorList>
    </citation>
    <scope>NUCLEOTIDE SEQUENCE [LARGE SCALE GENOMIC DNA]</scope>
    <source>
        <strain evidence="2">01-14</strain>
        <tissue evidence="2">Leaf</tissue>
    </source>
</reference>
<feature type="compositionally biased region" description="Basic residues" evidence="1">
    <location>
        <begin position="7"/>
        <end position="21"/>
    </location>
</feature>
<evidence type="ECO:0000313" key="3">
    <source>
        <dbReference type="Proteomes" id="UP001428341"/>
    </source>
</evidence>
<comment type="caution">
    <text evidence="2">The sequence shown here is derived from an EMBL/GenBank/DDBJ whole genome shotgun (WGS) entry which is preliminary data.</text>
</comment>
<gene>
    <name evidence="2" type="ORF">WN944_021904</name>
</gene>
<protein>
    <submittedName>
        <fullName evidence="2">Uncharacterized protein</fullName>
    </submittedName>
</protein>
<sequence>MGGGTGSRRKTSNNRNKSKQRLKPDPSSSSGRRLRNSLFVEGGLLSDWQQQQQPQLNSFSKARKSNLNSNSGNLNPSKVPASKSGSKKSNGNAFGYQ</sequence>
<dbReference type="EMBL" id="JBCGBO010000001">
    <property type="protein sequence ID" value="KAK9228947.1"/>
    <property type="molecule type" value="Genomic_DNA"/>
</dbReference>
<organism evidence="2 3">
    <name type="scientific">Citrus x changshan-huyou</name>
    <dbReference type="NCBI Taxonomy" id="2935761"/>
    <lineage>
        <taxon>Eukaryota</taxon>
        <taxon>Viridiplantae</taxon>
        <taxon>Streptophyta</taxon>
        <taxon>Embryophyta</taxon>
        <taxon>Tracheophyta</taxon>
        <taxon>Spermatophyta</taxon>
        <taxon>Magnoliopsida</taxon>
        <taxon>eudicotyledons</taxon>
        <taxon>Gunneridae</taxon>
        <taxon>Pentapetalae</taxon>
        <taxon>rosids</taxon>
        <taxon>malvids</taxon>
        <taxon>Sapindales</taxon>
        <taxon>Rutaceae</taxon>
        <taxon>Aurantioideae</taxon>
        <taxon>Citrus</taxon>
    </lineage>
</organism>
<name>A0AAP0MXK4_9ROSI</name>
<evidence type="ECO:0000256" key="1">
    <source>
        <dbReference type="SAM" id="MobiDB-lite"/>
    </source>
</evidence>
<feature type="region of interest" description="Disordered" evidence="1">
    <location>
        <begin position="1"/>
        <end position="97"/>
    </location>
</feature>
<dbReference type="AlphaFoldDB" id="A0AAP0MXK4"/>